<protein>
    <submittedName>
        <fullName evidence="6">Uncharacterized protein</fullName>
    </submittedName>
</protein>
<reference evidence="6 7" key="1">
    <citation type="journal article" date="2012" name="Appl. Environ. Microbiol.">
        <title>Short-read sequencing for genomic analysis of the brown rot fungus Fibroporia radiculosa.</title>
        <authorList>
            <person name="Tang J.D."/>
            <person name="Perkins A.D."/>
            <person name="Sonstegard T.S."/>
            <person name="Schroeder S.G."/>
            <person name="Burgess S.C."/>
            <person name="Diehl S.V."/>
        </authorList>
    </citation>
    <scope>NUCLEOTIDE SEQUENCE [LARGE SCALE GENOMIC DNA]</scope>
    <source>
        <strain evidence="6 7">TFFH 294</strain>
    </source>
</reference>
<keyword evidence="3 5" id="KW-1133">Transmembrane helix</keyword>
<dbReference type="InterPro" id="IPR007568">
    <property type="entry name" value="RTA1"/>
</dbReference>
<evidence type="ECO:0000256" key="4">
    <source>
        <dbReference type="ARBA" id="ARBA00023136"/>
    </source>
</evidence>
<dbReference type="HOGENOM" id="CLU_1758838_0_0_1"/>
<dbReference type="GeneID" id="24099497"/>
<dbReference type="GO" id="GO:0005886">
    <property type="term" value="C:plasma membrane"/>
    <property type="evidence" value="ECO:0007669"/>
    <property type="project" value="TreeGrafter"/>
</dbReference>
<keyword evidence="4 5" id="KW-0472">Membrane</keyword>
<evidence type="ECO:0000313" key="7">
    <source>
        <dbReference type="Proteomes" id="UP000006352"/>
    </source>
</evidence>
<dbReference type="OrthoDB" id="3358017at2759"/>
<dbReference type="RefSeq" id="XP_012183869.1">
    <property type="nucleotide sequence ID" value="XM_012328479.1"/>
</dbReference>
<dbReference type="InParanoid" id="J4IBF8"/>
<dbReference type="Pfam" id="PF04479">
    <property type="entry name" value="RTA1"/>
    <property type="match status" value="1"/>
</dbReference>
<evidence type="ECO:0000256" key="2">
    <source>
        <dbReference type="ARBA" id="ARBA00022692"/>
    </source>
</evidence>
<comment type="subcellular location">
    <subcellularLocation>
        <location evidence="1">Membrane</location>
        <topology evidence="1">Multi-pass membrane protein</topology>
    </subcellularLocation>
</comment>
<dbReference type="EMBL" id="HE797160">
    <property type="protein sequence ID" value="CCM04586.1"/>
    <property type="molecule type" value="Genomic_DNA"/>
</dbReference>
<dbReference type="AlphaFoldDB" id="J4IBF8"/>
<dbReference type="PANTHER" id="PTHR31465:SF11">
    <property type="entry name" value="DOMAIN PROTEIN, PUTATIVE (AFU_ORTHOLOGUE AFUA_3G10770)-RELATED"/>
    <property type="match status" value="1"/>
</dbReference>
<dbReference type="STRING" id="599839.J4IBF8"/>
<evidence type="ECO:0000256" key="5">
    <source>
        <dbReference type="SAM" id="Phobius"/>
    </source>
</evidence>
<dbReference type="Proteomes" id="UP000006352">
    <property type="component" value="Unassembled WGS sequence"/>
</dbReference>
<keyword evidence="2 5" id="KW-0812">Transmembrane</keyword>
<keyword evidence="7" id="KW-1185">Reference proteome</keyword>
<evidence type="ECO:0000256" key="3">
    <source>
        <dbReference type="ARBA" id="ARBA00022989"/>
    </source>
</evidence>
<accession>J4IBF8</accession>
<sequence length="148" mass="16723">MLAGIIFQLVAISFYILLGTEFILRYVHDRPIHAWSTPTLYGLDKNMKQMLFALAFSSLCIYTRSWYRTIELADGWNGTIIHTQRYFVIMDAMMIVFAMLIMNVFHPGRLLGPAPTWTSNIPTDSMGQVNGDKASAEVWPLAESAVSV</sequence>
<evidence type="ECO:0000256" key="1">
    <source>
        <dbReference type="ARBA" id="ARBA00004141"/>
    </source>
</evidence>
<feature type="transmembrane region" description="Helical" evidence="5">
    <location>
        <begin position="87"/>
        <end position="105"/>
    </location>
</feature>
<gene>
    <name evidence="6" type="ORF">FIBRA_06767</name>
</gene>
<proteinExistence type="predicted"/>
<organism evidence="6 7">
    <name type="scientific">Fibroporia radiculosa</name>
    <dbReference type="NCBI Taxonomy" id="599839"/>
    <lineage>
        <taxon>Eukaryota</taxon>
        <taxon>Fungi</taxon>
        <taxon>Dikarya</taxon>
        <taxon>Basidiomycota</taxon>
        <taxon>Agaricomycotina</taxon>
        <taxon>Agaricomycetes</taxon>
        <taxon>Polyporales</taxon>
        <taxon>Fibroporiaceae</taxon>
        <taxon>Fibroporia</taxon>
    </lineage>
</organism>
<name>J4IBF8_9APHY</name>
<dbReference type="PANTHER" id="PTHR31465">
    <property type="entry name" value="PROTEIN RTA1-RELATED"/>
    <property type="match status" value="1"/>
</dbReference>
<dbReference type="GO" id="GO:0000324">
    <property type="term" value="C:fungal-type vacuole"/>
    <property type="evidence" value="ECO:0007669"/>
    <property type="project" value="TreeGrafter"/>
</dbReference>
<feature type="transmembrane region" description="Helical" evidence="5">
    <location>
        <begin position="6"/>
        <end position="28"/>
    </location>
</feature>
<evidence type="ECO:0000313" key="6">
    <source>
        <dbReference type="EMBL" id="CCM04586.1"/>
    </source>
</evidence>